<dbReference type="EMBL" id="FO704551">
    <property type="protein sequence ID" value="CDG23069.1"/>
    <property type="molecule type" value="Genomic_DNA"/>
</dbReference>
<dbReference type="KEGG" id="xpo:XPG1_3433"/>
<protein>
    <submittedName>
        <fullName evidence="2">Uncharacterized protein</fullName>
    </submittedName>
</protein>
<dbReference type="HOGENOM" id="CLU_3159548_0_0_6"/>
<name>A0A068R7S4_9GAMM</name>
<dbReference type="STRING" id="1354304.XPG1_3433"/>
<dbReference type="AlphaFoldDB" id="A0A068R7S4"/>
<keyword evidence="3" id="KW-1185">Reference proteome</keyword>
<gene>
    <name evidence="2" type="ORF">XPG1_3433</name>
</gene>
<evidence type="ECO:0000256" key="1">
    <source>
        <dbReference type="SAM" id="MobiDB-lite"/>
    </source>
</evidence>
<sequence>MHCRKYHPIILVAYKTMKSIVSAHGGHCQTRQGQTAAREVGSLTHQGG</sequence>
<proteinExistence type="predicted"/>
<feature type="region of interest" description="Disordered" evidence="1">
    <location>
        <begin position="29"/>
        <end position="48"/>
    </location>
</feature>
<evidence type="ECO:0000313" key="2">
    <source>
        <dbReference type="EMBL" id="CDG23069.1"/>
    </source>
</evidence>
<reference evidence="2 3" key="1">
    <citation type="submission" date="2013-07" db="EMBL/GenBank/DDBJ databases">
        <authorList>
            <person name="Genoscope - CEA"/>
        </authorList>
    </citation>
    <scope>NUCLEOTIDE SEQUENCE [LARGE SCALE GENOMIC DNA]</scope>
    <source>
        <strain evidence="2 3">G6</strain>
    </source>
</reference>
<organism evidence="2 3">
    <name type="scientific">Xenorhabdus poinarii G6</name>
    <dbReference type="NCBI Taxonomy" id="1354304"/>
    <lineage>
        <taxon>Bacteria</taxon>
        <taxon>Pseudomonadati</taxon>
        <taxon>Pseudomonadota</taxon>
        <taxon>Gammaproteobacteria</taxon>
        <taxon>Enterobacterales</taxon>
        <taxon>Morganellaceae</taxon>
        <taxon>Xenorhabdus</taxon>
    </lineage>
</organism>
<evidence type="ECO:0000313" key="3">
    <source>
        <dbReference type="Proteomes" id="UP000032735"/>
    </source>
</evidence>
<dbReference type="Proteomes" id="UP000032735">
    <property type="component" value="Chromosome"/>
</dbReference>
<accession>A0A068R7S4</accession>